<dbReference type="Pfam" id="PF01529">
    <property type="entry name" value="DHHC"/>
    <property type="match status" value="1"/>
</dbReference>
<feature type="compositionally biased region" description="Low complexity" evidence="13">
    <location>
        <begin position="383"/>
        <end position="398"/>
    </location>
</feature>
<dbReference type="GO" id="GO:0019706">
    <property type="term" value="F:protein-cysteine S-palmitoyltransferase activity"/>
    <property type="evidence" value="ECO:0007669"/>
    <property type="project" value="UniProtKB-EC"/>
</dbReference>
<evidence type="ECO:0000256" key="8">
    <source>
        <dbReference type="ARBA" id="ARBA00023315"/>
    </source>
</evidence>
<comment type="caution">
    <text evidence="16">The sequence shown here is derived from an EMBL/GenBank/DDBJ whole genome shotgun (WGS) entry which is preliminary data.</text>
</comment>
<feature type="compositionally biased region" description="Polar residues" evidence="13">
    <location>
        <begin position="675"/>
        <end position="689"/>
    </location>
</feature>
<sequence length="1011" mass="110439">MSSSTANATTTSTADPNGSTSSPANNNSTVPSPVPVLPGANPSFSTEPGATYANVTIDDFSPLFTYSGTVGASGDWLSPLTDSQMSAARPVPQRDWFLGTYRRTETRNATIRIEFWGSEIHLYGDTGPAYGAYSLQLDQGTPDLRSAFYPALAVGPAHYLHSLRNLTEGRHELVITNLGTREGLVEGEGFLLDYVLVTQKVGPLSGEKLTPGVSDVKGNDLGGVNRTGSWTLSSVDDNVVTASGQNANQPKTFYSTTENGASITHSFNSTTAIQVFGTRNATHGVYRATLSSSNSSEPLSSQTYNASAPCDFPGPEAQNVLPGCEWQGSVLKFSAANLDPALSYQLRLENVDNTSKVFDVDLIRTFDAFGPFPLPGFTDDSAGSSNNNTNSGNSSGNSGAFGRTAGIPGNVPNDGLRAPPAAFTFSGSEAREGRANHKAKRSSFSVTSTVAEGVEQGPIALSTSKSGSSASKFAENSTQAAHTPTTHGPSHHRTSLKKKRAHDEHSCCGVVQESAMRAREDRYERHEAASKPQPWIVLKMVVFITLGLIGYAAYVYVALLVLPMIQRQRGAEASRETGIGLLVGFAVLWLWTLWAYVVVVVTPPGYAKDYVQKTGKPKLPQSPAFSAPRHTIGGPSYEDMQAMLVTPQPQIPATTIPRPSAVERTTSVMTVKSISMQNGRSKSNGTTSGIKFDSGEMMNGNPSTEEAREAESSYSENEQPNGESRASLSLRGILNEDVEAQVAKPSETSGGWAKWLFCCCWWMDSGDVAKPRTYIARRPPTTPVLEPLHRYCDKDGFLKPYRAHHCRNCGTCVLKYDHHCPWIGQCVGARNHKFFLNFCQAAFFCTAYIIGTMVPYTVKGFTERGADVNPQQLVIVALSALFALFTFSLTVTHIYMIMLGQTTVENMQIQTMKRREDGQLGKAFKWWEFRGKRQMLKEWNREWGSLDKEGNIWWIGGRRREWEAVMGKNMLGWILPIGKSPNDGLDYPVNPRFEPSSGRWRRRDEWPEELR</sequence>
<dbReference type="InterPro" id="IPR001594">
    <property type="entry name" value="Palmitoyltrfase_DHHC"/>
</dbReference>
<feature type="transmembrane region" description="Helical" evidence="14">
    <location>
        <begin position="577"/>
        <end position="599"/>
    </location>
</feature>
<dbReference type="InterPro" id="IPR039859">
    <property type="entry name" value="PFA4/ZDH16/20/ERF2-like"/>
</dbReference>
<evidence type="ECO:0000259" key="15">
    <source>
        <dbReference type="Pfam" id="PF01529"/>
    </source>
</evidence>
<feature type="transmembrane region" description="Helical" evidence="14">
    <location>
        <begin position="540"/>
        <end position="565"/>
    </location>
</feature>
<feature type="compositionally biased region" description="Basic and acidic residues" evidence="13">
    <location>
        <begin position="1002"/>
        <end position="1011"/>
    </location>
</feature>
<evidence type="ECO:0000313" key="17">
    <source>
        <dbReference type="Proteomes" id="UP001140091"/>
    </source>
</evidence>
<keyword evidence="5 14" id="KW-0472">Membrane</keyword>
<dbReference type="PROSITE" id="PS50216">
    <property type="entry name" value="DHHC"/>
    <property type="match status" value="1"/>
</dbReference>
<evidence type="ECO:0000256" key="6">
    <source>
        <dbReference type="ARBA" id="ARBA00023139"/>
    </source>
</evidence>
<keyword evidence="17" id="KW-1185">Reference proteome</keyword>
<dbReference type="GO" id="GO:0005794">
    <property type="term" value="C:Golgi apparatus"/>
    <property type="evidence" value="ECO:0007669"/>
    <property type="project" value="TreeGrafter"/>
</dbReference>
<dbReference type="GO" id="GO:0006612">
    <property type="term" value="P:protein targeting to membrane"/>
    <property type="evidence" value="ECO:0007669"/>
    <property type="project" value="TreeGrafter"/>
</dbReference>
<dbReference type="GO" id="GO:0005783">
    <property type="term" value="C:endoplasmic reticulum"/>
    <property type="evidence" value="ECO:0007669"/>
    <property type="project" value="TreeGrafter"/>
</dbReference>
<name>A0A9W8IRA3_9AGAR</name>
<comment type="subcellular location">
    <subcellularLocation>
        <location evidence="1">Membrane</location>
        <topology evidence="1">Multi-pass membrane protein</topology>
    </subcellularLocation>
</comment>
<evidence type="ECO:0000256" key="7">
    <source>
        <dbReference type="ARBA" id="ARBA00023288"/>
    </source>
</evidence>
<evidence type="ECO:0000256" key="14">
    <source>
        <dbReference type="SAM" id="Phobius"/>
    </source>
</evidence>
<feature type="domain" description="Palmitoyltransferase DHHC" evidence="15">
    <location>
        <begin position="789"/>
        <end position="908"/>
    </location>
</feature>
<feature type="region of interest" description="Disordered" evidence="13">
    <location>
        <begin position="379"/>
        <end position="505"/>
    </location>
</feature>
<dbReference type="AlphaFoldDB" id="A0A9W8IRA3"/>
<feature type="compositionally biased region" description="Low complexity" evidence="13">
    <location>
        <begin position="462"/>
        <end position="471"/>
    </location>
</feature>
<evidence type="ECO:0000256" key="1">
    <source>
        <dbReference type="ARBA" id="ARBA00004141"/>
    </source>
</evidence>
<keyword evidence="4 14" id="KW-1133">Transmembrane helix</keyword>
<dbReference type="PANTHER" id="PTHR22883:SF23">
    <property type="entry name" value="PALMITOYLTRANSFERASE ZDHHC6"/>
    <property type="match status" value="1"/>
</dbReference>
<keyword evidence="3 14" id="KW-0812">Transmembrane</keyword>
<evidence type="ECO:0000256" key="5">
    <source>
        <dbReference type="ARBA" id="ARBA00023136"/>
    </source>
</evidence>
<dbReference type="EMBL" id="JANBPK010001587">
    <property type="protein sequence ID" value="KAJ2921522.1"/>
    <property type="molecule type" value="Genomic_DNA"/>
</dbReference>
<evidence type="ECO:0000256" key="10">
    <source>
        <dbReference type="ARBA" id="ARBA00039742"/>
    </source>
</evidence>
<reference evidence="16" key="1">
    <citation type="submission" date="2022-06" db="EMBL/GenBank/DDBJ databases">
        <title>Genome Sequence of Candolleomyces eurysporus.</title>
        <authorList>
            <person name="Buettner E."/>
        </authorList>
    </citation>
    <scope>NUCLEOTIDE SEQUENCE</scope>
    <source>
        <strain evidence="16">VTCC 930004</strain>
    </source>
</reference>
<evidence type="ECO:0000256" key="11">
    <source>
        <dbReference type="ARBA" id="ARBA00041624"/>
    </source>
</evidence>
<evidence type="ECO:0000256" key="12">
    <source>
        <dbReference type="ARBA" id="ARBA00048048"/>
    </source>
</evidence>
<evidence type="ECO:0000256" key="2">
    <source>
        <dbReference type="ARBA" id="ARBA00022679"/>
    </source>
</evidence>
<feature type="compositionally biased region" description="Polar residues" evidence="13">
    <location>
        <begin position="474"/>
        <end position="488"/>
    </location>
</feature>
<dbReference type="GO" id="GO:0016020">
    <property type="term" value="C:membrane"/>
    <property type="evidence" value="ECO:0007669"/>
    <property type="project" value="UniProtKB-SubCell"/>
</dbReference>
<evidence type="ECO:0000256" key="9">
    <source>
        <dbReference type="ARBA" id="ARBA00038298"/>
    </source>
</evidence>
<feature type="transmembrane region" description="Helical" evidence="14">
    <location>
        <begin position="841"/>
        <end position="861"/>
    </location>
</feature>
<feature type="region of interest" description="Disordered" evidence="13">
    <location>
        <begin position="675"/>
        <end position="726"/>
    </location>
</feature>
<feature type="compositionally biased region" description="Low complexity" evidence="13">
    <location>
        <begin position="1"/>
        <end position="14"/>
    </location>
</feature>
<dbReference type="PANTHER" id="PTHR22883">
    <property type="entry name" value="ZINC FINGER DHHC DOMAIN CONTAINING PROTEIN"/>
    <property type="match status" value="1"/>
</dbReference>
<feature type="region of interest" description="Disordered" evidence="13">
    <location>
        <begin position="985"/>
        <end position="1011"/>
    </location>
</feature>
<comment type="catalytic activity">
    <reaction evidence="12">
        <text>L-cysteinyl-[protein] + hexadecanoyl-CoA = S-hexadecanoyl-L-cysteinyl-[protein] + CoA</text>
        <dbReference type="Rhea" id="RHEA:36683"/>
        <dbReference type="Rhea" id="RHEA-COMP:10131"/>
        <dbReference type="Rhea" id="RHEA-COMP:11032"/>
        <dbReference type="ChEBI" id="CHEBI:29950"/>
        <dbReference type="ChEBI" id="CHEBI:57287"/>
        <dbReference type="ChEBI" id="CHEBI:57379"/>
        <dbReference type="ChEBI" id="CHEBI:74151"/>
        <dbReference type="EC" id="2.3.1.225"/>
    </reaction>
</comment>
<evidence type="ECO:0000313" key="16">
    <source>
        <dbReference type="EMBL" id="KAJ2921522.1"/>
    </source>
</evidence>
<dbReference type="OrthoDB" id="1436450at2759"/>
<gene>
    <name evidence="16" type="ORF">H1R20_g15576</name>
</gene>
<feature type="compositionally biased region" description="Polar residues" evidence="13">
    <location>
        <begin position="15"/>
        <end position="31"/>
    </location>
</feature>
<keyword evidence="2" id="KW-0808">Transferase</keyword>
<keyword evidence="6" id="KW-0564">Palmitate</keyword>
<evidence type="ECO:0000256" key="13">
    <source>
        <dbReference type="SAM" id="MobiDB-lite"/>
    </source>
</evidence>
<keyword evidence="8" id="KW-0012">Acyltransferase</keyword>
<comment type="similarity">
    <text evidence="9">Belongs to the DHHC palmitoyltransferase family. PFA5 subfamily.</text>
</comment>
<accession>A0A9W8IRA3</accession>
<dbReference type="Proteomes" id="UP001140091">
    <property type="component" value="Unassembled WGS sequence"/>
</dbReference>
<feature type="compositionally biased region" description="Basic residues" evidence="13">
    <location>
        <begin position="489"/>
        <end position="500"/>
    </location>
</feature>
<feature type="transmembrane region" description="Helical" evidence="14">
    <location>
        <begin position="873"/>
        <end position="898"/>
    </location>
</feature>
<protein>
    <recommendedName>
        <fullName evidence="10">Palmitoyltransferase PFA5</fullName>
    </recommendedName>
    <alternativeName>
        <fullName evidence="11">Protein fatty acyltransferase 5</fullName>
    </alternativeName>
</protein>
<evidence type="ECO:0000256" key="3">
    <source>
        <dbReference type="ARBA" id="ARBA00022692"/>
    </source>
</evidence>
<organism evidence="16 17">
    <name type="scientific">Candolleomyces eurysporus</name>
    <dbReference type="NCBI Taxonomy" id="2828524"/>
    <lineage>
        <taxon>Eukaryota</taxon>
        <taxon>Fungi</taxon>
        <taxon>Dikarya</taxon>
        <taxon>Basidiomycota</taxon>
        <taxon>Agaricomycotina</taxon>
        <taxon>Agaricomycetes</taxon>
        <taxon>Agaricomycetidae</taxon>
        <taxon>Agaricales</taxon>
        <taxon>Agaricineae</taxon>
        <taxon>Psathyrellaceae</taxon>
        <taxon>Candolleomyces</taxon>
    </lineage>
</organism>
<evidence type="ECO:0000256" key="4">
    <source>
        <dbReference type="ARBA" id="ARBA00022989"/>
    </source>
</evidence>
<dbReference type="Gene3D" id="2.60.120.260">
    <property type="entry name" value="Galactose-binding domain-like"/>
    <property type="match status" value="2"/>
</dbReference>
<keyword evidence="7" id="KW-0449">Lipoprotein</keyword>
<feature type="region of interest" description="Disordered" evidence="13">
    <location>
        <begin position="1"/>
        <end position="43"/>
    </location>
</feature>
<proteinExistence type="inferred from homology"/>
<feature type="non-terminal residue" evidence="16">
    <location>
        <position position="1011"/>
    </location>
</feature>